<organism evidence="1 2">
    <name type="scientific">Plantimonas leprariae</name>
    <dbReference type="NCBI Taxonomy" id="2615207"/>
    <lineage>
        <taxon>Bacteria</taxon>
        <taxon>Pseudomonadati</taxon>
        <taxon>Pseudomonadota</taxon>
        <taxon>Alphaproteobacteria</taxon>
        <taxon>Hyphomicrobiales</taxon>
        <taxon>Aurantimonadaceae</taxon>
        <taxon>Plantimonas</taxon>
    </lineage>
</organism>
<proteinExistence type="predicted"/>
<dbReference type="SUPFAM" id="SSF52540">
    <property type="entry name" value="P-loop containing nucleoside triphosphate hydrolases"/>
    <property type="match status" value="1"/>
</dbReference>
<dbReference type="InterPro" id="IPR027417">
    <property type="entry name" value="P-loop_NTPase"/>
</dbReference>
<reference evidence="1 2" key="1">
    <citation type="submission" date="2019-09" db="EMBL/GenBank/DDBJ databases">
        <title>YIM 132180 draft genome.</title>
        <authorList>
            <person name="Zhang K."/>
        </authorList>
    </citation>
    <scope>NUCLEOTIDE SEQUENCE [LARGE SCALE GENOMIC DNA]</scope>
    <source>
        <strain evidence="1 2">YIM 132180</strain>
    </source>
</reference>
<sequence length="438" mass="48443">MSAVPEKIVQLRDAFGVGREVPLNYVARADVDGKFVESLTRDKHVVIYGSSKQGKTTLRKHCLSDDDYIVVSCVNTMSLVDLNGAILKAAGYRIEQSQTKTVNGAWKYGLEFAGEGRVPFVAKAGAKGTVGRENSEKLDVVSSRLEIDLADVNDVITALKEAGFNKLIILEDFHYLSVEIQKSFSFSLKAFHENSPFCFIVVGVWREKNRLIYYNGDLTSRVVSIDADVWSEQQLREVVTAGEHLLNVSFDAEVVNNLIRHSADAVALVQEGCFKICEKAGISETQSVQKDIGTGLDAEAIVREIVNDQAGRYSAFIANFAEGFTQTELEMYKWLIFAVLTSSVEDLESGLRRQQISTIIKASHPEGARLNEGNITQALQGAASLQVQKNIRPIIFDYDQTTRVLTVVDRSFLIWLAHQNRDDLLAEIGIEPESVGAS</sequence>
<dbReference type="EMBL" id="VZDO01000014">
    <property type="protein sequence ID" value="KAB0678083.1"/>
    <property type="molecule type" value="Genomic_DNA"/>
</dbReference>
<gene>
    <name evidence="1" type="ORF">F6X38_16800</name>
</gene>
<protein>
    <submittedName>
        <fullName evidence="1">Uncharacterized protein</fullName>
    </submittedName>
</protein>
<name>A0A7V7PMD4_9HYPH</name>
<evidence type="ECO:0000313" key="1">
    <source>
        <dbReference type="EMBL" id="KAB0678083.1"/>
    </source>
</evidence>
<accession>A0A7V7PMD4</accession>
<dbReference type="AlphaFoldDB" id="A0A7V7PMD4"/>
<dbReference type="Gene3D" id="3.40.50.300">
    <property type="entry name" value="P-loop containing nucleotide triphosphate hydrolases"/>
    <property type="match status" value="1"/>
</dbReference>
<comment type="caution">
    <text evidence="1">The sequence shown here is derived from an EMBL/GenBank/DDBJ whole genome shotgun (WGS) entry which is preliminary data.</text>
</comment>
<dbReference type="Proteomes" id="UP000432089">
    <property type="component" value="Unassembled WGS sequence"/>
</dbReference>
<keyword evidence="2" id="KW-1185">Reference proteome</keyword>
<dbReference type="RefSeq" id="WP_150971621.1">
    <property type="nucleotide sequence ID" value="NZ_VZDO01000014.1"/>
</dbReference>
<evidence type="ECO:0000313" key="2">
    <source>
        <dbReference type="Proteomes" id="UP000432089"/>
    </source>
</evidence>